<proteinExistence type="predicted"/>
<feature type="domain" description="Reverse transcriptase Ty1/copia-type" evidence="1">
    <location>
        <begin position="67"/>
        <end position="156"/>
    </location>
</feature>
<reference evidence="2" key="1">
    <citation type="journal article" date="2022" name="Int. J. Mol. Sci.">
        <title>Draft Genome of Tanacetum Coccineum: Genomic Comparison of Closely Related Tanacetum-Family Plants.</title>
        <authorList>
            <person name="Yamashiro T."/>
            <person name="Shiraishi A."/>
            <person name="Nakayama K."/>
            <person name="Satake H."/>
        </authorList>
    </citation>
    <scope>NUCLEOTIDE SEQUENCE</scope>
</reference>
<evidence type="ECO:0000313" key="3">
    <source>
        <dbReference type="Proteomes" id="UP001151760"/>
    </source>
</evidence>
<gene>
    <name evidence="2" type="ORF">Tco_0992692</name>
</gene>
<evidence type="ECO:0000313" key="2">
    <source>
        <dbReference type="EMBL" id="GJT57638.1"/>
    </source>
</evidence>
<comment type="caution">
    <text evidence="2">The sequence shown here is derived from an EMBL/GenBank/DDBJ whole genome shotgun (WGS) entry which is preliminary data.</text>
</comment>
<dbReference type="InterPro" id="IPR013103">
    <property type="entry name" value="RVT_2"/>
</dbReference>
<keyword evidence="3" id="KW-1185">Reference proteome</keyword>
<reference evidence="2" key="2">
    <citation type="submission" date="2022-01" db="EMBL/GenBank/DDBJ databases">
        <authorList>
            <person name="Yamashiro T."/>
            <person name="Shiraishi A."/>
            <person name="Satake H."/>
            <person name="Nakayama K."/>
        </authorList>
    </citation>
    <scope>NUCLEOTIDE SEQUENCE</scope>
</reference>
<dbReference type="Pfam" id="PF07727">
    <property type="entry name" value="RVT_2"/>
    <property type="match status" value="1"/>
</dbReference>
<dbReference type="Proteomes" id="UP001151760">
    <property type="component" value="Unassembled WGS sequence"/>
</dbReference>
<accession>A0ABQ5F3H9</accession>
<dbReference type="EMBL" id="BQNB010016949">
    <property type="protein sequence ID" value="GJT57638.1"/>
    <property type="molecule type" value="Genomic_DNA"/>
</dbReference>
<name>A0ABQ5F3H9_9ASTR</name>
<protein>
    <submittedName>
        <fullName evidence="2">Retrovirus-related pol polyprotein from transposon TNT 1-94</fullName>
    </submittedName>
</protein>
<organism evidence="2 3">
    <name type="scientific">Tanacetum coccineum</name>
    <dbReference type="NCBI Taxonomy" id="301880"/>
    <lineage>
        <taxon>Eukaryota</taxon>
        <taxon>Viridiplantae</taxon>
        <taxon>Streptophyta</taxon>
        <taxon>Embryophyta</taxon>
        <taxon>Tracheophyta</taxon>
        <taxon>Spermatophyta</taxon>
        <taxon>Magnoliopsida</taxon>
        <taxon>eudicotyledons</taxon>
        <taxon>Gunneridae</taxon>
        <taxon>Pentapetalae</taxon>
        <taxon>asterids</taxon>
        <taxon>campanulids</taxon>
        <taxon>Asterales</taxon>
        <taxon>Asteraceae</taxon>
        <taxon>Asteroideae</taxon>
        <taxon>Anthemideae</taxon>
        <taxon>Anthemidinae</taxon>
        <taxon>Tanacetum</taxon>
    </lineage>
</organism>
<evidence type="ECO:0000259" key="1">
    <source>
        <dbReference type="Pfam" id="PF07727"/>
    </source>
</evidence>
<sequence length="234" mass="26264">MHQQVHIQLLRTDSQEIQHTKLVNIIGEPTEVMLTRSMAAKLIAALASECLFVVFLSEIEPKKVSEVLKYLGQEEGIDYDIIFAPVARMEAIKIFLTFAIYMNSKVFQMDVKRTFLNGNLKEVVYVKQPPGFKSSEFPDYVCKLDKALYGLKQAPRQDDKGISICQEKYTRDLVKKYEISDSSSVMTPMVPPNNLGPNLAGKLVCWSAKKQQSVAISSAEAEYVAVDGCCENIL</sequence>